<sequence>MLLTACRSSQRIEPLSEEIIDFDRNTAVEMVKKKEKMVIDLALKEKVTKLEYEALEKTLAKEFGDQASVILSIFFIEDLDTDPDSEMVEHWIQREL</sequence>
<comment type="caution">
    <text evidence="1">The sequence shown here is derived from an EMBL/GenBank/DDBJ whole genome shotgun (WGS) entry which is preliminary data.</text>
</comment>
<accession>A0ABX0F9U1</accession>
<dbReference type="RefSeq" id="WP_166278601.1">
    <property type="nucleotide sequence ID" value="NZ_JAAFGS010000010.1"/>
</dbReference>
<protein>
    <submittedName>
        <fullName evidence="1">Uncharacterized protein</fullName>
    </submittedName>
</protein>
<keyword evidence="2" id="KW-1185">Reference proteome</keyword>
<organism evidence="1 2">
    <name type="scientific">Saccharibacillus alkalitolerans</name>
    <dbReference type="NCBI Taxonomy" id="2705290"/>
    <lineage>
        <taxon>Bacteria</taxon>
        <taxon>Bacillati</taxon>
        <taxon>Bacillota</taxon>
        <taxon>Bacilli</taxon>
        <taxon>Bacillales</taxon>
        <taxon>Paenibacillaceae</taxon>
        <taxon>Saccharibacillus</taxon>
    </lineage>
</organism>
<evidence type="ECO:0000313" key="1">
    <source>
        <dbReference type="EMBL" id="NGZ77701.1"/>
    </source>
</evidence>
<proteinExistence type="predicted"/>
<name>A0ABX0F9U1_9BACL</name>
<dbReference type="EMBL" id="JAAFGS010000010">
    <property type="protein sequence ID" value="NGZ77701.1"/>
    <property type="molecule type" value="Genomic_DNA"/>
</dbReference>
<evidence type="ECO:0000313" key="2">
    <source>
        <dbReference type="Proteomes" id="UP000800303"/>
    </source>
</evidence>
<gene>
    <name evidence="1" type="ORF">GYN08_20620</name>
</gene>
<reference evidence="1 2" key="1">
    <citation type="submission" date="2020-01" db="EMBL/GenBank/DDBJ databases">
        <title>Polyphasic characterisation and genomic insights into a novel alkali tolerant bacterium VR-M41.</title>
        <authorList>
            <person name="Vemuluri V.R."/>
        </authorList>
    </citation>
    <scope>NUCLEOTIDE SEQUENCE [LARGE SCALE GENOMIC DNA]</scope>
    <source>
        <strain evidence="1 2">VR-M41</strain>
    </source>
</reference>
<dbReference type="Proteomes" id="UP000800303">
    <property type="component" value="Unassembled WGS sequence"/>
</dbReference>